<evidence type="ECO:0000259" key="3">
    <source>
        <dbReference type="Pfam" id="PF20182"/>
    </source>
</evidence>
<proteinExistence type="predicted"/>
<evidence type="ECO:0000313" key="5">
    <source>
        <dbReference type="Proteomes" id="UP000281726"/>
    </source>
</evidence>
<name>A0A3A9ZTH6_9ACTN</name>
<dbReference type="InterPro" id="IPR046675">
    <property type="entry name" value="DUF6545"/>
</dbReference>
<protein>
    <submittedName>
        <fullName evidence="4">ImmA/IrrE family metallo-endopeptidase</fullName>
    </submittedName>
</protein>
<evidence type="ECO:0000259" key="2">
    <source>
        <dbReference type="Pfam" id="PF06114"/>
    </source>
</evidence>
<feature type="domain" description="DUF6545" evidence="3">
    <location>
        <begin position="144"/>
        <end position="285"/>
    </location>
</feature>
<dbReference type="Proteomes" id="UP000281726">
    <property type="component" value="Unassembled WGS sequence"/>
</dbReference>
<organism evidence="4 5">
    <name type="scientific">Micromonospora endolithica</name>
    <dbReference type="NCBI Taxonomy" id="230091"/>
    <lineage>
        <taxon>Bacteria</taxon>
        <taxon>Bacillati</taxon>
        <taxon>Actinomycetota</taxon>
        <taxon>Actinomycetes</taxon>
        <taxon>Micromonosporales</taxon>
        <taxon>Micromonosporaceae</taxon>
        <taxon>Micromonospora</taxon>
    </lineage>
</organism>
<accession>A0A3A9ZTH6</accession>
<feature type="region of interest" description="Disordered" evidence="1">
    <location>
        <begin position="123"/>
        <end position="144"/>
    </location>
</feature>
<gene>
    <name evidence="4" type="ORF">D7223_01075</name>
</gene>
<reference evidence="4 5" key="1">
    <citation type="journal article" date="2004" name="Syst. Appl. Microbiol.">
        <title>Cryptoendolithic actinomycetes from antarctic sandstone rock samples: Micromonospora endolithica sp. nov. and two isolates related to Micromonospora coerulea Jensen 1932.</title>
        <authorList>
            <person name="Hirsch P."/>
            <person name="Mevs U."/>
            <person name="Kroppenstedt R.M."/>
            <person name="Schumann P."/>
            <person name="Stackebrandt E."/>
        </authorList>
    </citation>
    <scope>NUCLEOTIDE SEQUENCE [LARGE SCALE GENOMIC DNA]</scope>
    <source>
        <strain evidence="4 5">JCM 12677</strain>
    </source>
</reference>
<dbReference type="InterPro" id="IPR010359">
    <property type="entry name" value="IrrE_HExxH"/>
</dbReference>
<keyword evidence="5" id="KW-1185">Reference proteome</keyword>
<dbReference type="Pfam" id="PF06114">
    <property type="entry name" value="Peptidase_M78"/>
    <property type="match status" value="1"/>
</dbReference>
<evidence type="ECO:0000256" key="1">
    <source>
        <dbReference type="SAM" id="MobiDB-lite"/>
    </source>
</evidence>
<dbReference type="OrthoDB" id="4144896at2"/>
<evidence type="ECO:0000313" key="4">
    <source>
        <dbReference type="EMBL" id="RKN51254.1"/>
    </source>
</evidence>
<comment type="caution">
    <text evidence="4">The sequence shown here is derived from an EMBL/GenBank/DDBJ whole genome shotgun (WGS) entry which is preliminary data.</text>
</comment>
<dbReference type="AlphaFoldDB" id="A0A3A9ZTH6"/>
<dbReference type="EMBL" id="RBAK01000001">
    <property type="protein sequence ID" value="RKN51254.1"/>
    <property type="molecule type" value="Genomic_DNA"/>
</dbReference>
<dbReference type="Gene3D" id="1.10.10.2910">
    <property type="match status" value="1"/>
</dbReference>
<feature type="domain" description="IrrE N-terminal-like" evidence="2">
    <location>
        <begin position="32"/>
        <end position="114"/>
    </location>
</feature>
<sequence length="324" mass="35720">MRVARRLRAFNLPEPAPPFTAEAWCAAIARQRRRGIHVVARPLNAEAPSGFVYTGQVQDFVVLDDALAPMARTQTLLHEVAHLVLGHKVNVLHEDVDREVEREAEIAADLLALRLARAAQQRPGSPRSSVWPRRGTGPGEGSGWLQRRQADWDLHMLWTTMRAAVPEICLDGPPDDGYEALSPLGARRARRHRQVVEIHDALRQLRPWYCMDVYLSAQGRAQRNRLDAESVRTIAEAAGIAVALRRKIAGAAGDIQAPHAEACMDLPASLRPAAHRLARLSHAMRHSPLVTAEVAQWGSVVTGARPATLIELQTQRAPKLSRAA</sequence>
<dbReference type="Pfam" id="PF20182">
    <property type="entry name" value="DUF6545"/>
    <property type="match status" value="1"/>
</dbReference>